<dbReference type="Gene3D" id="3.50.50.60">
    <property type="entry name" value="FAD/NAD(P)-binding domain"/>
    <property type="match status" value="1"/>
</dbReference>
<dbReference type="PANTHER" id="PTHR13789">
    <property type="entry name" value="MONOOXYGENASE"/>
    <property type="match status" value="1"/>
</dbReference>
<comment type="cofactor">
    <cofactor evidence="1">
        <name>FAD</name>
        <dbReference type="ChEBI" id="CHEBI:57692"/>
    </cofactor>
</comment>
<proteinExistence type="inferred from homology"/>
<dbReference type="GO" id="GO:0071949">
    <property type="term" value="F:FAD binding"/>
    <property type="evidence" value="ECO:0007669"/>
    <property type="project" value="InterPro"/>
</dbReference>
<reference evidence="10" key="1">
    <citation type="journal article" date="2017" name="bioRxiv">
        <title>Conservation of a gene cluster reveals novel cercosporin biosynthetic mechanisms and extends production to the genus Colletotrichum.</title>
        <authorList>
            <person name="de Jonge R."/>
            <person name="Ebert M.K."/>
            <person name="Huitt-Roehl C.R."/>
            <person name="Pal P."/>
            <person name="Suttle J.C."/>
            <person name="Spanner R.E."/>
            <person name="Neubauer J.D."/>
            <person name="Jurick W.M.II."/>
            <person name="Stott K.A."/>
            <person name="Secor G.A."/>
            <person name="Thomma B.P.H.J."/>
            <person name="Van de Peer Y."/>
            <person name="Townsend C.A."/>
            <person name="Bolton M.D."/>
        </authorList>
    </citation>
    <scope>NUCLEOTIDE SEQUENCE [LARGE SCALE GENOMIC DNA]</scope>
    <source>
        <strain evidence="10">CBS538.71</strain>
    </source>
</reference>
<protein>
    <recommendedName>
        <fullName evidence="8">FAD-binding domain-containing protein</fullName>
    </recommendedName>
</protein>
<keyword evidence="10" id="KW-1185">Reference proteome</keyword>
<evidence type="ECO:0000313" key="10">
    <source>
        <dbReference type="Proteomes" id="UP000237631"/>
    </source>
</evidence>
<dbReference type="InterPro" id="IPR036188">
    <property type="entry name" value="FAD/NAD-bd_sf"/>
</dbReference>
<gene>
    <name evidence="9" type="ORF">CBER1_03875</name>
</gene>
<keyword evidence="5" id="KW-0560">Oxidoreductase</keyword>
<evidence type="ECO:0000256" key="2">
    <source>
        <dbReference type="ARBA" id="ARBA00007992"/>
    </source>
</evidence>
<dbReference type="AlphaFoldDB" id="A0A2S6CE81"/>
<evidence type="ECO:0000256" key="7">
    <source>
        <dbReference type="SAM" id="MobiDB-lite"/>
    </source>
</evidence>
<keyword evidence="3" id="KW-0285">Flavoprotein</keyword>
<comment type="similarity">
    <text evidence="2">Belongs to the paxM FAD-dependent monooxygenase family.</text>
</comment>
<dbReference type="Pfam" id="PF01494">
    <property type="entry name" value="FAD_binding_3"/>
    <property type="match status" value="1"/>
</dbReference>
<comment type="caution">
    <text evidence="9">The sequence shown here is derived from an EMBL/GenBank/DDBJ whole genome shotgun (WGS) entry which is preliminary data.</text>
</comment>
<feature type="domain" description="FAD-binding" evidence="8">
    <location>
        <begin position="39"/>
        <end position="393"/>
    </location>
</feature>
<keyword evidence="4" id="KW-0274">FAD</keyword>
<evidence type="ECO:0000256" key="5">
    <source>
        <dbReference type="ARBA" id="ARBA00023002"/>
    </source>
</evidence>
<dbReference type="OrthoDB" id="16820at2759"/>
<evidence type="ECO:0000256" key="4">
    <source>
        <dbReference type="ARBA" id="ARBA00022827"/>
    </source>
</evidence>
<evidence type="ECO:0000256" key="6">
    <source>
        <dbReference type="ARBA" id="ARBA00023033"/>
    </source>
</evidence>
<feature type="compositionally biased region" description="Polar residues" evidence="7">
    <location>
        <begin position="11"/>
        <end position="20"/>
    </location>
</feature>
<dbReference type="PANTHER" id="PTHR13789:SF315">
    <property type="entry name" value="FAD-DEPENDENT MONOOXYGENASE MDPD"/>
    <property type="match status" value="1"/>
</dbReference>
<dbReference type="SUPFAM" id="SSF51905">
    <property type="entry name" value="FAD/NAD(P)-binding domain"/>
    <property type="match status" value="1"/>
</dbReference>
<dbReference type="GO" id="GO:0004497">
    <property type="term" value="F:monooxygenase activity"/>
    <property type="evidence" value="ECO:0007669"/>
    <property type="project" value="UniProtKB-KW"/>
</dbReference>
<dbReference type="InterPro" id="IPR002938">
    <property type="entry name" value="FAD-bd"/>
</dbReference>
<dbReference type="STRING" id="357750.A0A2S6CE81"/>
<evidence type="ECO:0000256" key="1">
    <source>
        <dbReference type="ARBA" id="ARBA00001974"/>
    </source>
</evidence>
<dbReference type="Proteomes" id="UP000237631">
    <property type="component" value="Unassembled WGS sequence"/>
</dbReference>
<organism evidence="9 10">
    <name type="scientific">Cercospora berteroae</name>
    <dbReference type="NCBI Taxonomy" id="357750"/>
    <lineage>
        <taxon>Eukaryota</taxon>
        <taxon>Fungi</taxon>
        <taxon>Dikarya</taxon>
        <taxon>Ascomycota</taxon>
        <taxon>Pezizomycotina</taxon>
        <taxon>Dothideomycetes</taxon>
        <taxon>Dothideomycetidae</taxon>
        <taxon>Mycosphaerellales</taxon>
        <taxon>Mycosphaerellaceae</taxon>
        <taxon>Cercospora</taxon>
    </lineage>
</organism>
<name>A0A2S6CE81_9PEZI</name>
<feature type="region of interest" description="Disordered" evidence="7">
    <location>
        <begin position="1"/>
        <end position="20"/>
    </location>
</feature>
<evidence type="ECO:0000259" key="8">
    <source>
        <dbReference type="Pfam" id="PF01494"/>
    </source>
</evidence>
<keyword evidence="6" id="KW-0503">Monooxygenase</keyword>
<evidence type="ECO:0000256" key="3">
    <source>
        <dbReference type="ARBA" id="ARBA00022630"/>
    </source>
</evidence>
<sequence>MPLFEEKLSNGEGSNIDNAFDQSKNTQDEVECAPPTGINVLVVGAGVGGLATALECVRKGHSVRVVERSQSASAGGDMFTIGANALRLLDNYPAMKREYDEIAIHNLWLGYRKWTGEDLGDPFPFGGGAKGAEENKHAKKPPMTTVLRPLFHKMLYHQLERFGIDVRFGVNVREFYEDEDRGIGGVVTESGERIEADIVIAADGLHSKSHSLVSKDTPEAKPTGRTIFRSAFSLDIAEADPLVAQTFGRLNGKDPLMQVWLGPETHAVVLAYVDKHGGNGRLCFGVTFREEESESRKETWNDTVPSEEVLAVMGRLPGWSEAMKQLLRLTPPKHIVAWPLNPRNPATQWYSPGARVLQVRDSAHSFLPTSGNGATQAIEDAITIAACLAHAGKDQIQATVKVHNLLRTDRVSCAQLLGYVNAARVQKTDFEKVGKDPSKVQHKTPKWLWALDPEAYANDNYSEAVKSLEPGAPAFKNTNIPEGYTPRPWTIDEVEESQKAGQPIELEGDWS</sequence>
<evidence type="ECO:0000313" key="9">
    <source>
        <dbReference type="EMBL" id="PPJ58041.1"/>
    </source>
</evidence>
<dbReference type="EMBL" id="PNEN01000475">
    <property type="protein sequence ID" value="PPJ58041.1"/>
    <property type="molecule type" value="Genomic_DNA"/>
</dbReference>
<dbReference type="PRINTS" id="PR00420">
    <property type="entry name" value="RNGMNOXGNASE"/>
</dbReference>
<dbReference type="InterPro" id="IPR050493">
    <property type="entry name" value="FAD-dep_Monooxygenase_BioMet"/>
</dbReference>
<accession>A0A2S6CE81</accession>